<dbReference type="EMBL" id="KT962245">
    <property type="protein sequence ID" value="ALO80085.1"/>
    <property type="molecule type" value="Genomic_RNA"/>
</dbReference>
<organism evidence="1 2">
    <name type="scientific">Cellulophaga phage phi4:1_13</name>
    <dbReference type="NCBI Taxonomy" id="1747284"/>
    <lineage>
        <taxon>Viruses</taxon>
        <taxon>Duplodnaviria</taxon>
        <taxon>Heunggongvirae</taxon>
        <taxon>Uroviricota</taxon>
        <taxon>Caudoviricetes</taxon>
        <taxon>Lightbulbvirus</taxon>
        <taxon>Lightbulbvirus Cba41</taxon>
    </lineage>
</organism>
<dbReference type="Proteomes" id="UP000229115">
    <property type="component" value="Segment"/>
</dbReference>
<protein>
    <submittedName>
        <fullName evidence="1">Uncharacterized protein</fullName>
    </submittedName>
</protein>
<sequence>MNRWDEPGLENQWRFKSLGDRALRLPQVHYKAL</sequence>
<reference evidence="1 2" key="1">
    <citation type="submission" date="2015-10" db="EMBL/GenBank/DDBJ databases">
        <title>Large-scale maps of variable infection efficiencies in aquatic Bacteriodetes phage-host model systems.</title>
        <authorList>
            <person name="Holmfeldt K."/>
            <person name="Solonenko N."/>
            <person name="Howard-Varona C."/>
            <person name="Moreno M."/>
            <person name="Malmstrom R.R."/>
            <person name="Blow M.J."/>
            <person name="Sullivan M.B."/>
        </authorList>
    </citation>
    <scope>NUCLEOTIDE SEQUENCE [LARGE SCALE GENOMIC DNA]</scope>
</reference>
<evidence type="ECO:0000313" key="2">
    <source>
        <dbReference type="Proteomes" id="UP000229115"/>
    </source>
</evidence>
<evidence type="ECO:0000313" key="1">
    <source>
        <dbReference type="EMBL" id="ALO80085.1"/>
    </source>
</evidence>
<accession>A0A0S2MVZ2</accession>
<name>A0A0S2MVZ2_9CAUD</name>
<gene>
    <name evidence="1" type="ORF">Phi4113_076</name>
</gene>
<proteinExistence type="predicted"/>